<feature type="region of interest" description="Disordered" evidence="2">
    <location>
        <begin position="1"/>
        <end position="118"/>
    </location>
</feature>
<protein>
    <submittedName>
        <fullName evidence="3">Uncharacterized LOC100184093</fullName>
    </submittedName>
</protein>
<dbReference type="KEGG" id="cin:100184093"/>
<dbReference type="GeneTree" id="ENSGT00390000007886"/>
<feature type="compositionally biased region" description="Polar residues" evidence="2">
    <location>
        <begin position="68"/>
        <end position="83"/>
    </location>
</feature>
<evidence type="ECO:0000313" key="3">
    <source>
        <dbReference type="Ensembl" id="ENSCINP00000020235.3"/>
    </source>
</evidence>
<evidence type="ECO:0000256" key="1">
    <source>
        <dbReference type="SAM" id="Coils"/>
    </source>
</evidence>
<dbReference type="Ensembl" id="ENSCINT00000020235.3">
    <property type="protein sequence ID" value="ENSCINP00000020235.3"/>
    <property type="gene ID" value="ENSCING00000010115.3"/>
</dbReference>
<dbReference type="InParanoid" id="A0A1W2WKN2"/>
<dbReference type="Proteomes" id="UP000008144">
    <property type="component" value="Unassembled WGS sequence"/>
</dbReference>
<keyword evidence="4" id="KW-1185">Reference proteome</keyword>
<feature type="compositionally biased region" description="Polar residues" evidence="2">
    <location>
        <begin position="1"/>
        <end position="29"/>
    </location>
</feature>
<dbReference type="AlphaFoldDB" id="A0A1W2WKN2"/>
<proteinExistence type="predicted"/>
<evidence type="ECO:0000256" key="2">
    <source>
        <dbReference type="SAM" id="MobiDB-lite"/>
    </source>
</evidence>
<accession>F6PIH5</accession>
<keyword evidence="1" id="KW-0175">Coiled coil</keyword>
<dbReference type="OMA" id="CDTGFKS"/>
<accession>A0A1W2WKN2</accession>
<feature type="coiled-coil region" evidence="1">
    <location>
        <begin position="243"/>
        <end position="309"/>
    </location>
</feature>
<gene>
    <name evidence="3" type="primary">LOC100184093</name>
</gene>
<feature type="compositionally biased region" description="Basic and acidic residues" evidence="2">
    <location>
        <begin position="53"/>
        <end position="64"/>
    </location>
</feature>
<dbReference type="GeneID" id="100184093"/>
<reference evidence="3" key="3">
    <citation type="submission" date="2025-09" db="UniProtKB">
        <authorList>
            <consortium name="Ensembl"/>
        </authorList>
    </citation>
    <scope>IDENTIFICATION</scope>
</reference>
<name>A0A1W2WKN2_CIOIN</name>
<reference evidence="3" key="2">
    <citation type="submission" date="2025-08" db="UniProtKB">
        <authorList>
            <consortium name="Ensembl"/>
        </authorList>
    </citation>
    <scope>IDENTIFICATION</scope>
</reference>
<sequence>MPLLSSASRLASQYGSPATRLSSTSQNKMPPSKLGKSARPSPYLNLSRSPRKPGQEIKTKEIIHSKPPRNSSEVTKFSKSTKGATIENKWRHRLATTPPPKSSTVIATPPRPRSGSMTCSSPVIANYRVAHGSPRFISPVAPPRKQAIRQTEKQQLAVTPPPKDTRVSKAKSRLMLTPRRTEMELVKVKRKVTALREENESLRKKLCDLKSAAIGTRIGKSKKQRLTYENSSSIRRESTDCLVSSLRLKLRENEKNNQQKLDEQRNNLTMQLKQASELVRICLGKVKEAEEAARKVPALEMELIVLRRQLTVERPQRRYSSSLSSAASCDTGFKSGSDCDLDQSQHCKYRSELSSTSSHSDLDEAVTKEIFADSPVSTSIKAATTRLLSSDEPMGRPSYYVDPPVFPRLEKLKTESPEKQLNDETHIQQRVFENLLEEHTKALEIIGNLENKFGKQRKELKILKANLDTLTSQQTSNTKPTSSNQKIESSVFQTLRAMQDKNVPSIDIGDIIYQALGVTNEETETTAAEDQTNFVSNLHDVIRQKNIFNR</sequence>
<dbReference type="RefSeq" id="XP_002130719.1">
    <property type="nucleotide sequence ID" value="XM_002130683.5"/>
</dbReference>
<evidence type="ECO:0000313" key="4">
    <source>
        <dbReference type="Proteomes" id="UP000008144"/>
    </source>
</evidence>
<organism evidence="3 4">
    <name type="scientific">Ciona intestinalis</name>
    <name type="common">Transparent sea squirt</name>
    <name type="synonym">Ascidia intestinalis</name>
    <dbReference type="NCBI Taxonomy" id="7719"/>
    <lineage>
        <taxon>Eukaryota</taxon>
        <taxon>Metazoa</taxon>
        <taxon>Chordata</taxon>
        <taxon>Tunicata</taxon>
        <taxon>Ascidiacea</taxon>
        <taxon>Phlebobranchia</taxon>
        <taxon>Cionidae</taxon>
        <taxon>Ciona</taxon>
    </lineage>
</organism>
<reference evidence="4" key="1">
    <citation type="journal article" date="2002" name="Science">
        <title>The draft genome of Ciona intestinalis: insights into chordate and vertebrate origins.</title>
        <authorList>
            <person name="Dehal P."/>
            <person name="Satou Y."/>
            <person name="Campbell R.K."/>
            <person name="Chapman J."/>
            <person name="Degnan B."/>
            <person name="De Tomaso A."/>
            <person name="Davidson B."/>
            <person name="Di Gregorio A."/>
            <person name="Gelpke M."/>
            <person name="Goodstein D.M."/>
            <person name="Harafuji N."/>
            <person name="Hastings K.E."/>
            <person name="Ho I."/>
            <person name="Hotta K."/>
            <person name="Huang W."/>
            <person name="Kawashima T."/>
            <person name="Lemaire P."/>
            <person name="Martinez D."/>
            <person name="Meinertzhagen I.A."/>
            <person name="Necula S."/>
            <person name="Nonaka M."/>
            <person name="Putnam N."/>
            <person name="Rash S."/>
            <person name="Saiga H."/>
            <person name="Satake M."/>
            <person name="Terry A."/>
            <person name="Yamada L."/>
            <person name="Wang H.G."/>
            <person name="Awazu S."/>
            <person name="Azumi K."/>
            <person name="Boore J."/>
            <person name="Branno M."/>
            <person name="Chin-Bow S."/>
            <person name="DeSantis R."/>
            <person name="Doyle S."/>
            <person name="Francino P."/>
            <person name="Keys D.N."/>
            <person name="Haga S."/>
            <person name="Hayashi H."/>
            <person name="Hino K."/>
            <person name="Imai K.S."/>
            <person name="Inaba K."/>
            <person name="Kano S."/>
            <person name="Kobayashi K."/>
            <person name="Kobayashi M."/>
            <person name="Lee B.I."/>
            <person name="Makabe K.W."/>
            <person name="Manohar C."/>
            <person name="Matassi G."/>
            <person name="Medina M."/>
            <person name="Mochizuki Y."/>
            <person name="Mount S."/>
            <person name="Morishita T."/>
            <person name="Miura S."/>
            <person name="Nakayama A."/>
            <person name="Nishizaka S."/>
            <person name="Nomoto H."/>
            <person name="Ohta F."/>
            <person name="Oishi K."/>
            <person name="Rigoutsos I."/>
            <person name="Sano M."/>
            <person name="Sasaki A."/>
            <person name="Sasakura Y."/>
            <person name="Shoguchi E."/>
            <person name="Shin-i T."/>
            <person name="Spagnuolo A."/>
            <person name="Stainier D."/>
            <person name="Suzuki M.M."/>
            <person name="Tassy O."/>
            <person name="Takatori N."/>
            <person name="Tokuoka M."/>
            <person name="Yagi K."/>
            <person name="Yoshizaki F."/>
            <person name="Wada S."/>
            <person name="Zhang C."/>
            <person name="Hyatt P.D."/>
            <person name="Larimer F."/>
            <person name="Detter C."/>
            <person name="Doggett N."/>
            <person name="Glavina T."/>
            <person name="Hawkins T."/>
            <person name="Richardson P."/>
            <person name="Lucas S."/>
            <person name="Kohara Y."/>
            <person name="Levine M."/>
            <person name="Satoh N."/>
            <person name="Rokhsar D.S."/>
        </authorList>
    </citation>
    <scope>NUCLEOTIDE SEQUENCE [LARGE SCALE GENOMIC DNA]</scope>
</reference>
<feature type="coiled-coil region" evidence="1">
    <location>
        <begin position="432"/>
        <end position="466"/>
    </location>
</feature>